<dbReference type="OrthoDB" id="2013972at2759"/>
<keyword evidence="10" id="KW-1185">Reference proteome</keyword>
<keyword evidence="5 8" id="KW-0735">Signal-anchor</keyword>
<evidence type="ECO:0000256" key="2">
    <source>
        <dbReference type="ARBA" id="ARBA00008361"/>
    </source>
</evidence>
<dbReference type="PROSITE" id="PS51257">
    <property type="entry name" value="PROKAR_LIPOPROTEIN"/>
    <property type="match status" value="1"/>
</dbReference>
<dbReference type="EC" id="2.1.1.-" evidence="8"/>
<evidence type="ECO:0000256" key="7">
    <source>
        <dbReference type="ARBA" id="ARBA00037847"/>
    </source>
</evidence>
<keyword evidence="5 8" id="KW-0812">Transmembrane</keyword>
<comment type="subcellular location">
    <subcellularLocation>
        <location evidence="7">Endomembrane system</location>
        <topology evidence="7">Single-pass membrane protein</topology>
    </subcellularLocation>
    <subcellularLocation>
        <location evidence="1 8">Membrane</location>
        <topology evidence="1 8">Single-pass type II membrane protein</topology>
    </subcellularLocation>
</comment>
<dbReference type="SUPFAM" id="SSF53335">
    <property type="entry name" value="S-adenosyl-L-methionine-dependent methyltransferases"/>
    <property type="match status" value="1"/>
</dbReference>
<keyword evidence="4 8" id="KW-0808">Transferase</keyword>
<dbReference type="InterPro" id="IPR029063">
    <property type="entry name" value="SAM-dependent_MTases_sf"/>
</dbReference>
<keyword evidence="6 8" id="KW-0325">Glycoprotein</keyword>
<evidence type="ECO:0000256" key="6">
    <source>
        <dbReference type="ARBA" id="ARBA00023180"/>
    </source>
</evidence>
<dbReference type="Proteomes" id="UP000657918">
    <property type="component" value="Chromosome 16"/>
</dbReference>
<dbReference type="GO" id="GO:0008168">
    <property type="term" value="F:methyltransferase activity"/>
    <property type="evidence" value="ECO:0007669"/>
    <property type="project" value="UniProtKB-UniRule"/>
</dbReference>
<evidence type="ECO:0000313" key="9">
    <source>
        <dbReference type="EMBL" id="KAF9664630.1"/>
    </source>
</evidence>
<comment type="caution">
    <text evidence="9">The sequence shown here is derived from an EMBL/GenBank/DDBJ whole genome shotgun (WGS) entry which is preliminary data.</text>
</comment>
<dbReference type="GO" id="GO:0016020">
    <property type="term" value="C:membrane"/>
    <property type="evidence" value="ECO:0007669"/>
    <property type="project" value="UniProtKB-SubCell"/>
</dbReference>
<gene>
    <name evidence="9" type="ORF">SADUNF_Sadunf16G0038300</name>
</gene>
<organism evidence="9 10">
    <name type="scientific">Salix dunnii</name>
    <dbReference type="NCBI Taxonomy" id="1413687"/>
    <lineage>
        <taxon>Eukaryota</taxon>
        <taxon>Viridiplantae</taxon>
        <taxon>Streptophyta</taxon>
        <taxon>Embryophyta</taxon>
        <taxon>Tracheophyta</taxon>
        <taxon>Spermatophyta</taxon>
        <taxon>Magnoliopsida</taxon>
        <taxon>eudicotyledons</taxon>
        <taxon>Gunneridae</taxon>
        <taxon>Pentapetalae</taxon>
        <taxon>rosids</taxon>
        <taxon>fabids</taxon>
        <taxon>Malpighiales</taxon>
        <taxon>Salicaceae</taxon>
        <taxon>Saliceae</taxon>
        <taxon>Salix</taxon>
    </lineage>
</organism>
<evidence type="ECO:0000256" key="4">
    <source>
        <dbReference type="ARBA" id="ARBA00022679"/>
    </source>
</evidence>
<reference evidence="9 10" key="1">
    <citation type="submission" date="2020-10" db="EMBL/GenBank/DDBJ databases">
        <title>Plant Genome Project.</title>
        <authorList>
            <person name="Zhang R.-G."/>
        </authorList>
    </citation>
    <scope>NUCLEOTIDE SEQUENCE [LARGE SCALE GENOMIC DNA]</scope>
    <source>
        <strain evidence="9">FAFU-HL-1</strain>
        <tissue evidence="9">Leaf</tissue>
    </source>
</reference>
<dbReference type="GO" id="GO:0005802">
    <property type="term" value="C:trans-Golgi network"/>
    <property type="evidence" value="ECO:0007669"/>
    <property type="project" value="TreeGrafter"/>
</dbReference>
<accession>A0A835JC88</accession>
<sequence length="504" mass="57626">MCYLSKGSLSGILAALFTYGCYFGIRSMLDLGLTFYTCTTHRSLHIFTNKVAIAYRQTPLVIPESGKNVCPFKFNDYLPCHDVSHVKALLPALDLSRREELERHCPPLEKLKGGQNWVHEKDQPWWFPVGGTHFKHRGADYLRGNITTDDTGDLRSAGVVQVLDVGCGVASFSAYLLPLDIQTMSFASKGGHENQIRFALERGAGAGAMTAAIATKQLPYPSSSSEMVYCSRCHVDWHENDGILLKEVNRLLRDGYFVYSAPPSYRKDKDCPLICDKFVNMNSAMCWKLIAREVQAAIWVKRENESCPVRNKEMKQINICDTVDEVKVETIMENSTEKMHTKRRITEEEFSSDTIFWQNQVVHYWNLMNINEIYTRNVMNMNAFIGGLSMPLNSMPVWLINIVPINKQVMDPSEVGWTKGFVIIRDEESVTSRVRDLAPKFLWEVELHVLENKEKKIENCTNMQRLRSFGQLIKLCLHPRCLPQVTCKPEDRKPQTVFKRLLVP</sequence>
<dbReference type="GO" id="GO:0005768">
    <property type="term" value="C:endosome"/>
    <property type="evidence" value="ECO:0007669"/>
    <property type="project" value="TreeGrafter"/>
</dbReference>
<dbReference type="GO" id="GO:0032259">
    <property type="term" value="P:methylation"/>
    <property type="evidence" value="ECO:0007669"/>
    <property type="project" value="UniProtKB-KW"/>
</dbReference>
<comment type="similarity">
    <text evidence="2 8">Belongs to the methyltransferase superfamily.</text>
</comment>
<dbReference type="InterPro" id="IPR004159">
    <property type="entry name" value="Put_SAM_MeTrfase"/>
</dbReference>
<dbReference type="PANTHER" id="PTHR10108">
    <property type="entry name" value="SAM-DEPENDENT METHYLTRANSFERASE"/>
    <property type="match status" value="1"/>
</dbReference>
<dbReference type="AlphaFoldDB" id="A0A835JC88"/>
<keyword evidence="3 8" id="KW-0489">Methyltransferase</keyword>
<dbReference type="PANTHER" id="PTHR10108:SF37">
    <property type="entry name" value="METHYLTRANSFERASE PMT6-RELATED"/>
    <property type="match status" value="1"/>
</dbReference>
<evidence type="ECO:0000256" key="1">
    <source>
        <dbReference type="ARBA" id="ARBA00004606"/>
    </source>
</evidence>
<evidence type="ECO:0000256" key="5">
    <source>
        <dbReference type="ARBA" id="ARBA00022968"/>
    </source>
</evidence>
<dbReference type="EMBL" id="JADGMS010000016">
    <property type="protein sequence ID" value="KAF9664630.1"/>
    <property type="molecule type" value="Genomic_DNA"/>
</dbReference>
<evidence type="ECO:0000256" key="8">
    <source>
        <dbReference type="RuleBase" id="RU366043"/>
    </source>
</evidence>
<name>A0A835JC88_9ROSI</name>
<evidence type="ECO:0000313" key="10">
    <source>
        <dbReference type="Proteomes" id="UP000657918"/>
    </source>
</evidence>
<proteinExistence type="inferred from homology"/>
<dbReference type="Gene3D" id="3.40.50.150">
    <property type="entry name" value="Vaccinia Virus protein VP39"/>
    <property type="match status" value="1"/>
</dbReference>
<dbReference type="Pfam" id="PF03141">
    <property type="entry name" value="Methyltransf_29"/>
    <property type="match status" value="2"/>
</dbReference>
<protein>
    <recommendedName>
        <fullName evidence="8">Methyltransferase</fullName>
        <ecNumber evidence="8">2.1.1.-</ecNumber>
    </recommendedName>
</protein>
<evidence type="ECO:0000256" key="3">
    <source>
        <dbReference type="ARBA" id="ARBA00022603"/>
    </source>
</evidence>